<gene>
    <name evidence="6" type="ORF">BSL78_03722</name>
</gene>
<dbReference type="OrthoDB" id="5959154at2759"/>
<sequence length="198" mass="22521">MTLCFTDVTFLMAGQMIWAISYFRQQVFSWTFPYFVSLFFLSTCLRFSRYIVVGMSIERFISIKKAFIYDNIITFARVAGATIFVLSYSAGISAVELVSLRINQQSCDDEPTHGNKWQYLCESTSSAGEFAASLIHALNLWSLIENFLLGIVLLTCNIIVYRCLSEMRARISIVCPRNRDEYCRMIEMINGIPASSPG</sequence>
<keyword evidence="3 5" id="KW-1133">Transmembrane helix</keyword>
<evidence type="ECO:0000256" key="4">
    <source>
        <dbReference type="ARBA" id="ARBA00023136"/>
    </source>
</evidence>
<dbReference type="GO" id="GO:0016020">
    <property type="term" value="C:membrane"/>
    <property type="evidence" value="ECO:0007669"/>
    <property type="project" value="UniProtKB-SubCell"/>
</dbReference>
<feature type="transmembrane region" description="Helical" evidence="5">
    <location>
        <begin position="147"/>
        <end position="164"/>
    </location>
</feature>
<keyword evidence="4 5" id="KW-0472">Membrane</keyword>
<dbReference type="AlphaFoldDB" id="A0A2G8LGH2"/>
<comment type="caution">
    <text evidence="6">The sequence shown here is derived from an EMBL/GenBank/DDBJ whole genome shotgun (WGS) entry which is preliminary data.</text>
</comment>
<dbReference type="SUPFAM" id="SSF81321">
    <property type="entry name" value="Family A G protein-coupled receptor-like"/>
    <property type="match status" value="1"/>
</dbReference>
<dbReference type="GO" id="GO:0004930">
    <property type="term" value="F:G protein-coupled receptor activity"/>
    <property type="evidence" value="ECO:0007669"/>
    <property type="project" value="InterPro"/>
</dbReference>
<organism evidence="6 7">
    <name type="scientific">Stichopus japonicus</name>
    <name type="common">Sea cucumber</name>
    <dbReference type="NCBI Taxonomy" id="307972"/>
    <lineage>
        <taxon>Eukaryota</taxon>
        <taxon>Metazoa</taxon>
        <taxon>Echinodermata</taxon>
        <taxon>Eleutherozoa</taxon>
        <taxon>Echinozoa</taxon>
        <taxon>Holothuroidea</taxon>
        <taxon>Aspidochirotacea</taxon>
        <taxon>Aspidochirotida</taxon>
        <taxon>Stichopodidae</taxon>
        <taxon>Apostichopus</taxon>
    </lineage>
</organism>
<keyword evidence="6" id="KW-0675">Receptor</keyword>
<evidence type="ECO:0000256" key="2">
    <source>
        <dbReference type="ARBA" id="ARBA00022692"/>
    </source>
</evidence>
<reference evidence="6 7" key="1">
    <citation type="journal article" date="2017" name="PLoS Biol.">
        <title>The sea cucumber genome provides insights into morphological evolution and visceral regeneration.</title>
        <authorList>
            <person name="Zhang X."/>
            <person name="Sun L."/>
            <person name="Yuan J."/>
            <person name="Sun Y."/>
            <person name="Gao Y."/>
            <person name="Zhang L."/>
            <person name="Li S."/>
            <person name="Dai H."/>
            <person name="Hamel J.F."/>
            <person name="Liu C."/>
            <person name="Yu Y."/>
            <person name="Liu S."/>
            <person name="Lin W."/>
            <person name="Guo K."/>
            <person name="Jin S."/>
            <person name="Xu P."/>
            <person name="Storey K.B."/>
            <person name="Huan P."/>
            <person name="Zhang T."/>
            <person name="Zhou Y."/>
            <person name="Zhang J."/>
            <person name="Lin C."/>
            <person name="Li X."/>
            <person name="Xing L."/>
            <person name="Huo D."/>
            <person name="Sun M."/>
            <person name="Wang L."/>
            <person name="Mercier A."/>
            <person name="Li F."/>
            <person name="Yang H."/>
            <person name="Xiang J."/>
        </authorList>
    </citation>
    <scope>NUCLEOTIDE SEQUENCE [LARGE SCALE GENOMIC DNA]</scope>
    <source>
        <strain evidence="6">Shaxun</strain>
        <tissue evidence="6">Muscle</tissue>
    </source>
</reference>
<feature type="transmembrane region" description="Helical" evidence="5">
    <location>
        <begin position="29"/>
        <end position="47"/>
    </location>
</feature>
<name>A0A2G8LGH2_STIJA</name>
<dbReference type="Proteomes" id="UP000230750">
    <property type="component" value="Unassembled WGS sequence"/>
</dbReference>
<dbReference type="EMBL" id="MRZV01000085">
    <property type="protein sequence ID" value="PIK59351.1"/>
    <property type="molecule type" value="Genomic_DNA"/>
</dbReference>
<evidence type="ECO:0000256" key="1">
    <source>
        <dbReference type="ARBA" id="ARBA00004370"/>
    </source>
</evidence>
<proteinExistence type="predicted"/>
<protein>
    <submittedName>
        <fullName evidence="6">Putative trace amine-associated receptor 13c-like</fullName>
    </submittedName>
</protein>
<evidence type="ECO:0000256" key="3">
    <source>
        <dbReference type="ARBA" id="ARBA00022989"/>
    </source>
</evidence>
<evidence type="ECO:0000256" key="5">
    <source>
        <dbReference type="SAM" id="Phobius"/>
    </source>
</evidence>
<dbReference type="InterPro" id="IPR000276">
    <property type="entry name" value="GPCR_Rhodpsn"/>
</dbReference>
<keyword evidence="7" id="KW-1185">Reference proteome</keyword>
<feature type="transmembrane region" description="Helical" evidence="5">
    <location>
        <begin position="68"/>
        <end position="90"/>
    </location>
</feature>
<accession>A0A2G8LGH2</accession>
<dbReference type="Gene3D" id="1.20.1070.10">
    <property type="entry name" value="Rhodopsin 7-helix transmembrane proteins"/>
    <property type="match status" value="1"/>
</dbReference>
<keyword evidence="2 5" id="KW-0812">Transmembrane</keyword>
<evidence type="ECO:0000313" key="6">
    <source>
        <dbReference type="EMBL" id="PIK59351.1"/>
    </source>
</evidence>
<evidence type="ECO:0000313" key="7">
    <source>
        <dbReference type="Proteomes" id="UP000230750"/>
    </source>
</evidence>
<dbReference type="Pfam" id="PF00001">
    <property type="entry name" value="7tm_1"/>
    <property type="match status" value="1"/>
</dbReference>
<comment type="subcellular location">
    <subcellularLocation>
        <location evidence="1">Membrane</location>
    </subcellularLocation>
</comment>